<reference evidence="6 7" key="1">
    <citation type="submission" date="2016-10" db="EMBL/GenBank/DDBJ databases">
        <authorList>
            <person name="de Groot N.N."/>
        </authorList>
    </citation>
    <scope>NUCLEOTIDE SEQUENCE [LARGE SCALE GENOMIC DNA]</scope>
    <source>
        <strain evidence="6 7">DSM 26656</strain>
    </source>
</reference>
<dbReference type="GO" id="GO:0022857">
    <property type="term" value="F:transmembrane transporter activity"/>
    <property type="evidence" value="ECO:0007669"/>
    <property type="project" value="InterPro"/>
</dbReference>
<dbReference type="AlphaFoldDB" id="A0A1H5RTH4"/>
<dbReference type="Proteomes" id="UP000236743">
    <property type="component" value="Unassembled WGS sequence"/>
</dbReference>
<dbReference type="GO" id="GO:0015697">
    <property type="term" value="P:quaternary ammonium group transport"/>
    <property type="evidence" value="ECO:0007669"/>
    <property type="project" value="UniProtKB-ARBA"/>
</dbReference>
<dbReference type="EMBL" id="FNUY01000001">
    <property type="protein sequence ID" value="SEF41404.1"/>
    <property type="molecule type" value="Genomic_DNA"/>
</dbReference>
<dbReference type="Gene3D" id="2.40.50.100">
    <property type="match status" value="1"/>
</dbReference>
<dbReference type="InterPro" id="IPR003593">
    <property type="entry name" value="AAA+_ATPase"/>
</dbReference>
<dbReference type="GO" id="GO:0043190">
    <property type="term" value="C:ATP-binding cassette (ABC) transporter complex"/>
    <property type="evidence" value="ECO:0007669"/>
    <property type="project" value="InterPro"/>
</dbReference>
<proteinExistence type="inferred from homology"/>
<keyword evidence="3" id="KW-0547">Nucleotide-binding</keyword>
<dbReference type="PROSITE" id="PS00211">
    <property type="entry name" value="ABC_TRANSPORTER_1"/>
    <property type="match status" value="1"/>
</dbReference>
<evidence type="ECO:0000259" key="5">
    <source>
        <dbReference type="PROSITE" id="PS50893"/>
    </source>
</evidence>
<organism evidence="6 7">
    <name type="scientific">Bosea lathyri</name>
    <dbReference type="NCBI Taxonomy" id="1036778"/>
    <lineage>
        <taxon>Bacteria</taxon>
        <taxon>Pseudomonadati</taxon>
        <taxon>Pseudomonadota</taxon>
        <taxon>Alphaproteobacteria</taxon>
        <taxon>Hyphomicrobiales</taxon>
        <taxon>Boseaceae</taxon>
        <taxon>Bosea</taxon>
    </lineage>
</organism>
<dbReference type="FunFam" id="3.40.50.300:FF:000425">
    <property type="entry name" value="Probable ABC transporter, ATP-binding subunit"/>
    <property type="match status" value="1"/>
</dbReference>
<evidence type="ECO:0000313" key="6">
    <source>
        <dbReference type="EMBL" id="SEF41404.1"/>
    </source>
</evidence>
<dbReference type="GO" id="GO:0005524">
    <property type="term" value="F:ATP binding"/>
    <property type="evidence" value="ECO:0007669"/>
    <property type="project" value="UniProtKB-KW"/>
</dbReference>
<dbReference type="InterPro" id="IPR008995">
    <property type="entry name" value="Mo/tungstate-bd_C_term_dom"/>
</dbReference>
<sequence>MTKAGPASVEFRNVSMRYGAVTAVDNVSFSIEAGKLVTLLGPSGCGKTTTLRMIAGLEIASEGQIMIGGKDVTRLSAADRDVSMVFQSYALFPHMSVIENAAYGPTVKGLGKEVARDMAMSKLELVGLKGFENRFPSELSGGQQQRVAVARALVLEPQVLLFDEPLSNLDAKLRRRVREEIRELQQDLNLTVAYVTHDQEEALAVSDRIIVMSNARIAQEGAPRDLYEQPANAFVADFIGDANLIDVTVKSVADGRAEVAIGPVSVPMPARGLGIGPAKVAVRPESLLIGHEADAMALPGTIKKCAYLGNHLDIMVSTAVGELFVIQYGARDMLEPGMPVWLSFAKSGVTLIPPV</sequence>
<name>A0A1H5RTH4_9HYPH</name>
<dbReference type="InterPro" id="IPR050093">
    <property type="entry name" value="ABC_SmlMolc_Importer"/>
</dbReference>
<dbReference type="PROSITE" id="PS50893">
    <property type="entry name" value="ABC_TRANSPORTER_2"/>
    <property type="match status" value="1"/>
</dbReference>
<evidence type="ECO:0000256" key="4">
    <source>
        <dbReference type="ARBA" id="ARBA00022840"/>
    </source>
</evidence>
<keyword evidence="4 6" id="KW-0067">ATP-binding</keyword>
<dbReference type="SUPFAM" id="SSF50331">
    <property type="entry name" value="MOP-like"/>
    <property type="match status" value="1"/>
</dbReference>
<dbReference type="Pfam" id="PF00005">
    <property type="entry name" value="ABC_tran"/>
    <property type="match status" value="1"/>
</dbReference>
<evidence type="ECO:0000256" key="2">
    <source>
        <dbReference type="ARBA" id="ARBA00022448"/>
    </source>
</evidence>
<comment type="similarity">
    <text evidence="1">Belongs to the ABC transporter superfamily.</text>
</comment>
<dbReference type="PANTHER" id="PTHR42781:SF4">
    <property type="entry name" value="SPERMIDINE_PUTRESCINE IMPORT ATP-BINDING PROTEIN POTA"/>
    <property type="match status" value="1"/>
</dbReference>
<evidence type="ECO:0000313" key="7">
    <source>
        <dbReference type="Proteomes" id="UP000236743"/>
    </source>
</evidence>
<dbReference type="PANTHER" id="PTHR42781">
    <property type="entry name" value="SPERMIDINE/PUTRESCINE IMPORT ATP-BINDING PROTEIN POTA"/>
    <property type="match status" value="1"/>
</dbReference>
<dbReference type="InterPro" id="IPR027417">
    <property type="entry name" value="P-loop_NTPase"/>
</dbReference>
<dbReference type="SMART" id="SM00382">
    <property type="entry name" value="AAA"/>
    <property type="match status" value="1"/>
</dbReference>
<dbReference type="RefSeq" id="WP_425290304.1">
    <property type="nucleotide sequence ID" value="NZ_FNUY01000001.1"/>
</dbReference>
<dbReference type="SUPFAM" id="SSF52540">
    <property type="entry name" value="P-loop containing nucleoside triphosphate hydrolases"/>
    <property type="match status" value="1"/>
</dbReference>
<keyword evidence="2" id="KW-0813">Transport</keyword>
<evidence type="ECO:0000256" key="3">
    <source>
        <dbReference type="ARBA" id="ARBA00022741"/>
    </source>
</evidence>
<dbReference type="InterPro" id="IPR017871">
    <property type="entry name" value="ABC_transporter-like_CS"/>
</dbReference>
<keyword evidence="7" id="KW-1185">Reference proteome</keyword>
<dbReference type="InterPro" id="IPR013611">
    <property type="entry name" value="Transp-assoc_OB_typ2"/>
</dbReference>
<dbReference type="GO" id="GO:0016887">
    <property type="term" value="F:ATP hydrolysis activity"/>
    <property type="evidence" value="ECO:0007669"/>
    <property type="project" value="InterPro"/>
</dbReference>
<feature type="domain" description="ABC transporter" evidence="5">
    <location>
        <begin position="9"/>
        <end position="239"/>
    </location>
</feature>
<gene>
    <name evidence="6" type="ORF">SAMN04488115_10110</name>
</gene>
<accession>A0A1H5RTH4</accession>
<dbReference type="Gene3D" id="3.40.50.300">
    <property type="entry name" value="P-loop containing nucleotide triphosphate hydrolases"/>
    <property type="match status" value="1"/>
</dbReference>
<protein>
    <submittedName>
        <fullName evidence="6">Iron(III) transport system ATP-binding protein</fullName>
    </submittedName>
</protein>
<dbReference type="Pfam" id="PF08402">
    <property type="entry name" value="TOBE_2"/>
    <property type="match status" value="1"/>
</dbReference>
<dbReference type="InterPro" id="IPR003439">
    <property type="entry name" value="ABC_transporter-like_ATP-bd"/>
</dbReference>
<evidence type="ECO:0000256" key="1">
    <source>
        <dbReference type="ARBA" id="ARBA00005417"/>
    </source>
</evidence>